<accession>A0ABR6UDU4</accession>
<comment type="caution">
    <text evidence="2">The sequence shown here is derived from an EMBL/GenBank/DDBJ whole genome shotgun (WGS) entry which is preliminary data.</text>
</comment>
<feature type="transmembrane region" description="Helical" evidence="1">
    <location>
        <begin position="41"/>
        <end position="60"/>
    </location>
</feature>
<keyword evidence="1" id="KW-1133">Transmembrane helix</keyword>
<feature type="transmembrane region" description="Helical" evidence="1">
    <location>
        <begin position="90"/>
        <end position="110"/>
    </location>
</feature>
<gene>
    <name evidence="2" type="ORF">H7344_19700</name>
</gene>
<protein>
    <submittedName>
        <fullName evidence="2">Uncharacterized protein</fullName>
    </submittedName>
</protein>
<evidence type="ECO:0000313" key="3">
    <source>
        <dbReference type="Proteomes" id="UP000604001"/>
    </source>
</evidence>
<name>A0ABR6UDU4_9ACTN</name>
<sequence length="131" mass="13475">MPQPRLLLLARCAGALGGLAWLARWPLGDSSTDGAAADATYWLGLVALAVSLAAYGAALVKVAWLQVVVALALPVLVWSVLEVLRGDGDGLVVDAVVGLVLLVVAVTGLVRARSRSQARAGRRTGTGAHTR</sequence>
<keyword evidence="1" id="KW-0472">Membrane</keyword>
<keyword evidence="1" id="KW-0812">Transmembrane</keyword>
<reference evidence="2 3" key="1">
    <citation type="submission" date="2020-08" db="EMBL/GenBank/DDBJ databases">
        <title>novel species in genus Nocardioides.</title>
        <authorList>
            <person name="Zhang G."/>
        </authorList>
    </citation>
    <scope>NUCLEOTIDE SEQUENCE [LARGE SCALE GENOMIC DNA]</scope>
    <source>
        <strain evidence="2 3">SC8A-24</strain>
    </source>
</reference>
<keyword evidence="3" id="KW-1185">Reference proteome</keyword>
<proteinExistence type="predicted"/>
<organism evidence="2 3">
    <name type="scientific">Nocardioides deserti</name>
    <dbReference type="NCBI Taxonomy" id="1588644"/>
    <lineage>
        <taxon>Bacteria</taxon>
        <taxon>Bacillati</taxon>
        <taxon>Actinomycetota</taxon>
        <taxon>Actinomycetes</taxon>
        <taxon>Propionibacteriales</taxon>
        <taxon>Nocardioidaceae</taxon>
        <taxon>Nocardioides</taxon>
    </lineage>
</organism>
<dbReference type="EMBL" id="JACMYC010000025">
    <property type="protein sequence ID" value="MBC2962518.1"/>
    <property type="molecule type" value="Genomic_DNA"/>
</dbReference>
<dbReference type="Proteomes" id="UP000604001">
    <property type="component" value="Unassembled WGS sequence"/>
</dbReference>
<feature type="transmembrane region" description="Helical" evidence="1">
    <location>
        <begin position="67"/>
        <end position="84"/>
    </location>
</feature>
<dbReference type="RefSeq" id="WP_186347690.1">
    <property type="nucleotide sequence ID" value="NZ_BMMR01000008.1"/>
</dbReference>
<evidence type="ECO:0000256" key="1">
    <source>
        <dbReference type="SAM" id="Phobius"/>
    </source>
</evidence>
<evidence type="ECO:0000313" key="2">
    <source>
        <dbReference type="EMBL" id="MBC2962518.1"/>
    </source>
</evidence>